<comment type="caution">
    <text evidence="13">The sequence shown here is derived from an EMBL/GenBank/DDBJ whole genome shotgun (WGS) entry which is preliminary data.</text>
</comment>
<dbReference type="Pfam" id="PF07963">
    <property type="entry name" value="N_methyl"/>
    <property type="match status" value="1"/>
</dbReference>
<dbReference type="NCBIfam" id="TIGR02532">
    <property type="entry name" value="IV_pilin_GFxxxE"/>
    <property type="match status" value="1"/>
</dbReference>
<proteinExistence type="inferred from homology"/>
<dbReference type="InterPro" id="IPR022346">
    <property type="entry name" value="T2SS_GspH"/>
</dbReference>
<reference evidence="13" key="1">
    <citation type="submission" date="2023-05" db="EMBL/GenBank/DDBJ databases">
        <title>Limnohabitans sp. strain HM2-2 Genome sequencing and assembly.</title>
        <authorList>
            <person name="Jung Y."/>
        </authorList>
    </citation>
    <scope>NUCLEOTIDE SEQUENCE</scope>
    <source>
        <strain evidence="13">HM2-2</strain>
    </source>
</reference>
<evidence type="ECO:0000256" key="4">
    <source>
        <dbReference type="ARBA" id="ARBA00022481"/>
    </source>
</evidence>
<sequence length="211" mass="23177">MNGLSSLVQVLASSGQCINLSCGRNNVFKKKKSPFVRHRGFSFLEVLVVLAVVAVLVSLAAPSLASLRQQHRLQSLAESFFNSMSLARSEALRRQQTVTLCPRASDVECDASDNWQQGWLVFVDANGNARREPDEPLLEVKQALWSAARLNVSNTAEAYFSYGALGRSQTVNGGFMAGTWRFCLPASPKGWQVVVNPLGRPRVETYTPQTC</sequence>
<evidence type="ECO:0000256" key="10">
    <source>
        <dbReference type="ARBA" id="ARBA00030775"/>
    </source>
</evidence>
<comment type="similarity">
    <text evidence="9">Belongs to the GSP H family.</text>
</comment>
<dbReference type="Gene3D" id="3.55.40.10">
    <property type="entry name" value="minor pseudopilin epsh domain"/>
    <property type="match status" value="1"/>
</dbReference>
<dbReference type="InterPro" id="IPR012902">
    <property type="entry name" value="N_methyl_site"/>
</dbReference>
<evidence type="ECO:0000256" key="6">
    <source>
        <dbReference type="ARBA" id="ARBA00022692"/>
    </source>
</evidence>
<dbReference type="RefSeq" id="WP_283223798.1">
    <property type="nucleotide sequence ID" value="NZ_JASGBH010000003.1"/>
</dbReference>
<dbReference type="Proteomes" id="UP001431902">
    <property type="component" value="Unassembled WGS sequence"/>
</dbReference>
<keyword evidence="6 11" id="KW-0812">Transmembrane</keyword>
<organism evidence="13 14">
    <name type="scientific">Limnohabitans lacus</name>
    <dbReference type="NCBI Taxonomy" id="3045173"/>
    <lineage>
        <taxon>Bacteria</taxon>
        <taxon>Pseudomonadati</taxon>
        <taxon>Pseudomonadota</taxon>
        <taxon>Betaproteobacteria</taxon>
        <taxon>Burkholderiales</taxon>
        <taxon>Comamonadaceae</taxon>
        <taxon>Limnohabitans</taxon>
    </lineage>
</organism>
<feature type="transmembrane region" description="Helical" evidence="11">
    <location>
        <begin position="41"/>
        <end position="65"/>
    </location>
</feature>
<dbReference type="SUPFAM" id="SSF54523">
    <property type="entry name" value="Pili subunits"/>
    <property type="match status" value="1"/>
</dbReference>
<keyword evidence="7 11" id="KW-1133">Transmembrane helix</keyword>
<evidence type="ECO:0000256" key="1">
    <source>
        <dbReference type="ARBA" id="ARBA00004377"/>
    </source>
</evidence>
<comment type="subcellular location">
    <subcellularLocation>
        <location evidence="1">Cell inner membrane</location>
        <topology evidence="1">Single-pass membrane protein</topology>
    </subcellularLocation>
</comment>
<evidence type="ECO:0000256" key="2">
    <source>
        <dbReference type="ARBA" id="ARBA00021549"/>
    </source>
</evidence>
<accession>A0ABT6X5M2</accession>
<protein>
    <recommendedName>
        <fullName evidence="2">Type II secretion system protein H</fullName>
    </recommendedName>
    <alternativeName>
        <fullName evidence="10">General secretion pathway protein H</fullName>
    </alternativeName>
</protein>
<keyword evidence="5" id="KW-0997">Cell inner membrane</keyword>
<dbReference type="InterPro" id="IPR045584">
    <property type="entry name" value="Pilin-like"/>
</dbReference>
<evidence type="ECO:0000256" key="9">
    <source>
        <dbReference type="ARBA" id="ARBA00025772"/>
    </source>
</evidence>
<gene>
    <name evidence="13" type="ORF">QLQ16_06085</name>
</gene>
<evidence type="ECO:0000313" key="14">
    <source>
        <dbReference type="Proteomes" id="UP001431902"/>
    </source>
</evidence>
<dbReference type="Pfam" id="PF12019">
    <property type="entry name" value="GspH"/>
    <property type="match status" value="1"/>
</dbReference>
<evidence type="ECO:0000313" key="13">
    <source>
        <dbReference type="EMBL" id="MDI9233405.1"/>
    </source>
</evidence>
<feature type="domain" description="General secretion pathway GspH" evidence="12">
    <location>
        <begin position="77"/>
        <end position="199"/>
    </location>
</feature>
<name>A0ABT6X5M2_9BURK</name>
<dbReference type="EMBL" id="JASGBH010000003">
    <property type="protein sequence ID" value="MDI9233405.1"/>
    <property type="molecule type" value="Genomic_DNA"/>
</dbReference>
<evidence type="ECO:0000256" key="7">
    <source>
        <dbReference type="ARBA" id="ARBA00022989"/>
    </source>
</evidence>
<keyword evidence="14" id="KW-1185">Reference proteome</keyword>
<keyword evidence="3" id="KW-1003">Cell membrane</keyword>
<evidence type="ECO:0000259" key="12">
    <source>
        <dbReference type="Pfam" id="PF12019"/>
    </source>
</evidence>
<evidence type="ECO:0000256" key="5">
    <source>
        <dbReference type="ARBA" id="ARBA00022519"/>
    </source>
</evidence>
<evidence type="ECO:0000256" key="8">
    <source>
        <dbReference type="ARBA" id="ARBA00023136"/>
    </source>
</evidence>
<keyword evidence="8 11" id="KW-0472">Membrane</keyword>
<keyword evidence="4" id="KW-0488">Methylation</keyword>
<evidence type="ECO:0000256" key="11">
    <source>
        <dbReference type="SAM" id="Phobius"/>
    </source>
</evidence>
<evidence type="ECO:0000256" key="3">
    <source>
        <dbReference type="ARBA" id="ARBA00022475"/>
    </source>
</evidence>